<dbReference type="Gene3D" id="3.80.10.10">
    <property type="entry name" value="Ribonuclease Inhibitor"/>
    <property type="match status" value="2"/>
</dbReference>
<evidence type="ECO:0000313" key="11">
    <source>
        <dbReference type="EMBL" id="KAF8388373.1"/>
    </source>
</evidence>
<proteinExistence type="predicted"/>
<evidence type="ECO:0000259" key="10">
    <source>
        <dbReference type="Pfam" id="PF08263"/>
    </source>
</evidence>
<comment type="caution">
    <text evidence="11">The sequence shown here is derived from an EMBL/GenBank/DDBJ whole genome shotgun (WGS) entry which is preliminary data.</text>
</comment>
<organism evidence="11 12">
    <name type="scientific">Tetracentron sinense</name>
    <name type="common">Spur-leaf</name>
    <dbReference type="NCBI Taxonomy" id="13715"/>
    <lineage>
        <taxon>Eukaryota</taxon>
        <taxon>Viridiplantae</taxon>
        <taxon>Streptophyta</taxon>
        <taxon>Embryophyta</taxon>
        <taxon>Tracheophyta</taxon>
        <taxon>Spermatophyta</taxon>
        <taxon>Magnoliopsida</taxon>
        <taxon>Trochodendrales</taxon>
        <taxon>Trochodendraceae</taxon>
        <taxon>Tetracentron</taxon>
    </lineage>
</organism>
<dbReference type="GO" id="GO:0016020">
    <property type="term" value="C:membrane"/>
    <property type="evidence" value="ECO:0007669"/>
    <property type="project" value="UniProtKB-SubCell"/>
</dbReference>
<keyword evidence="12" id="KW-1185">Reference proteome</keyword>
<keyword evidence="7" id="KW-0472">Membrane</keyword>
<reference evidence="11 12" key="1">
    <citation type="submission" date="2020-04" db="EMBL/GenBank/DDBJ databases">
        <title>Plant Genome Project.</title>
        <authorList>
            <person name="Zhang R.-G."/>
        </authorList>
    </citation>
    <scope>NUCLEOTIDE SEQUENCE [LARGE SCALE GENOMIC DNA]</scope>
    <source>
        <strain evidence="11">YNK0</strain>
        <tissue evidence="11">Leaf</tissue>
    </source>
</reference>
<gene>
    <name evidence="11" type="ORF">HHK36_027039</name>
</gene>
<dbReference type="SUPFAM" id="SSF52058">
    <property type="entry name" value="L domain-like"/>
    <property type="match status" value="1"/>
</dbReference>
<evidence type="ECO:0000256" key="6">
    <source>
        <dbReference type="ARBA" id="ARBA00022989"/>
    </source>
</evidence>
<accession>A0A834YKJ8</accession>
<feature type="domain" description="Leucine-rich repeat-containing N-terminal plant-type" evidence="10">
    <location>
        <begin position="44"/>
        <end position="81"/>
    </location>
</feature>
<dbReference type="AlphaFoldDB" id="A0A834YKJ8"/>
<keyword evidence="2" id="KW-0433">Leucine-rich repeat</keyword>
<keyword evidence="3" id="KW-0812">Transmembrane</keyword>
<dbReference type="InterPro" id="IPR046956">
    <property type="entry name" value="RLP23-like"/>
</dbReference>
<evidence type="ECO:0000256" key="9">
    <source>
        <dbReference type="SAM" id="SignalP"/>
    </source>
</evidence>
<dbReference type="FunFam" id="3.80.10.10:FF:000041">
    <property type="entry name" value="LRR receptor-like serine/threonine-protein kinase ERECTA"/>
    <property type="match status" value="1"/>
</dbReference>
<dbReference type="EMBL" id="JABCRI010000020">
    <property type="protein sequence ID" value="KAF8388373.1"/>
    <property type="molecule type" value="Genomic_DNA"/>
</dbReference>
<feature type="chain" id="PRO_5032933024" description="Leucine-rich repeat-containing N-terminal plant-type domain-containing protein" evidence="9">
    <location>
        <begin position="30"/>
        <end position="374"/>
    </location>
</feature>
<dbReference type="PROSITE" id="PS51257">
    <property type="entry name" value="PROKAR_LIPOPROTEIN"/>
    <property type="match status" value="1"/>
</dbReference>
<comment type="subcellular location">
    <subcellularLocation>
        <location evidence="1">Membrane</location>
        <topology evidence="1">Single-pass type I membrane protein</topology>
    </subcellularLocation>
</comment>
<evidence type="ECO:0000313" key="12">
    <source>
        <dbReference type="Proteomes" id="UP000655225"/>
    </source>
</evidence>
<evidence type="ECO:0000256" key="4">
    <source>
        <dbReference type="ARBA" id="ARBA00022729"/>
    </source>
</evidence>
<dbReference type="PANTHER" id="PTHR48063">
    <property type="entry name" value="LRR RECEPTOR-LIKE KINASE"/>
    <property type="match status" value="1"/>
</dbReference>
<keyword evidence="8" id="KW-0325">Glycoprotein</keyword>
<dbReference type="Pfam" id="PF08263">
    <property type="entry name" value="LRRNT_2"/>
    <property type="match status" value="1"/>
</dbReference>
<feature type="signal peptide" evidence="9">
    <location>
        <begin position="1"/>
        <end position="29"/>
    </location>
</feature>
<protein>
    <recommendedName>
        <fullName evidence="10">Leucine-rich repeat-containing N-terminal plant-type domain-containing protein</fullName>
    </recommendedName>
</protein>
<dbReference type="Pfam" id="PF00560">
    <property type="entry name" value="LRR_1"/>
    <property type="match status" value="4"/>
</dbReference>
<evidence type="ECO:0000256" key="8">
    <source>
        <dbReference type="ARBA" id="ARBA00023180"/>
    </source>
</evidence>
<evidence type="ECO:0000256" key="2">
    <source>
        <dbReference type="ARBA" id="ARBA00022614"/>
    </source>
</evidence>
<keyword evidence="5" id="KW-0677">Repeat</keyword>
<evidence type="ECO:0000256" key="3">
    <source>
        <dbReference type="ARBA" id="ARBA00022692"/>
    </source>
</evidence>
<keyword evidence="4 9" id="KW-0732">Signal</keyword>
<dbReference type="Proteomes" id="UP000655225">
    <property type="component" value="Unassembled WGS sequence"/>
</dbReference>
<dbReference type="OMA" id="TIGITNC"/>
<dbReference type="InterPro" id="IPR013210">
    <property type="entry name" value="LRR_N_plant-typ"/>
</dbReference>
<dbReference type="InterPro" id="IPR001611">
    <property type="entry name" value="Leu-rich_rpt"/>
</dbReference>
<keyword evidence="6" id="KW-1133">Transmembrane helix</keyword>
<dbReference type="InterPro" id="IPR032675">
    <property type="entry name" value="LRR_dom_sf"/>
</dbReference>
<dbReference type="OrthoDB" id="1060944at2759"/>
<dbReference type="PANTHER" id="PTHR48063:SF90">
    <property type="entry name" value="OS11G0565920 PROTEIN"/>
    <property type="match status" value="1"/>
</dbReference>
<evidence type="ECO:0000256" key="7">
    <source>
        <dbReference type="ARBA" id="ARBA00023136"/>
    </source>
</evidence>
<name>A0A834YKJ8_TETSI</name>
<sequence>MKMKIWGSCSTSTSLIVLLLLMGCLHLESIKPGLDEDLDVGCAEKDRKALLEFKEGLNDFSGWLSSWEGKDCCKWRGVGCNKKTGHVVKLDLKNPSCYNVEQESVGQLSELVMLDLSVNSWEGVISEVHFLNLTRLEEIYISLKSPMKSLVFHSRNVWIPPFSLKSIMVDNVQIGTSFPPWLQTQKELVEIELHNVGISDTVPDGFWKLPDIKYLDLSNNQIRGRLPNWMNFSKAEVIYLSFNFFSGPLPMNIGEIMPRLKVLDLYGNNLNDSIPYSIGILKDLVSLFLSNNQFIGELPGFWKGLQNLQILAIANNNFTGNIPGSMGFLLSLELLLLNNNNLDGELPLSLQNCTNLDTIDLGEYRFCGNVPNWI</sequence>
<evidence type="ECO:0000256" key="5">
    <source>
        <dbReference type="ARBA" id="ARBA00022737"/>
    </source>
</evidence>
<evidence type="ECO:0000256" key="1">
    <source>
        <dbReference type="ARBA" id="ARBA00004479"/>
    </source>
</evidence>